<gene>
    <name evidence="2" type="ORF">CYMTET_36406</name>
</gene>
<evidence type="ECO:0000313" key="2">
    <source>
        <dbReference type="EMBL" id="KAK3254377.1"/>
    </source>
</evidence>
<feature type="compositionally biased region" description="Low complexity" evidence="1">
    <location>
        <begin position="302"/>
        <end position="315"/>
    </location>
</feature>
<feature type="compositionally biased region" description="Pro residues" evidence="1">
    <location>
        <begin position="419"/>
        <end position="465"/>
    </location>
</feature>
<feature type="region of interest" description="Disordered" evidence="1">
    <location>
        <begin position="106"/>
        <end position="143"/>
    </location>
</feature>
<accession>A0AAE0F7J9</accession>
<reference evidence="2 3" key="1">
    <citation type="journal article" date="2015" name="Genome Biol. Evol.">
        <title>Comparative Genomics of a Bacterivorous Green Alga Reveals Evolutionary Causalities and Consequences of Phago-Mixotrophic Mode of Nutrition.</title>
        <authorList>
            <person name="Burns J.A."/>
            <person name="Paasch A."/>
            <person name="Narechania A."/>
            <person name="Kim E."/>
        </authorList>
    </citation>
    <scope>NUCLEOTIDE SEQUENCE [LARGE SCALE GENOMIC DNA]</scope>
    <source>
        <strain evidence="2 3">PLY_AMNH</strain>
    </source>
</reference>
<feature type="compositionally biased region" description="Basic and acidic residues" evidence="1">
    <location>
        <begin position="33"/>
        <end position="44"/>
    </location>
</feature>
<keyword evidence="3" id="KW-1185">Reference proteome</keyword>
<feature type="compositionally biased region" description="Gly residues" evidence="1">
    <location>
        <begin position="114"/>
        <end position="132"/>
    </location>
</feature>
<feature type="region of interest" description="Disordered" evidence="1">
    <location>
        <begin position="258"/>
        <end position="336"/>
    </location>
</feature>
<evidence type="ECO:0000313" key="3">
    <source>
        <dbReference type="Proteomes" id="UP001190700"/>
    </source>
</evidence>
<dbReference type="AlphaFoldDB" id="A0AAE0F7J9"/>
<name>A0AAE0F7J9_9CHLO</name>
<organism evidence="2 3">
    <name type="scientific">Cymbomonas tetramitiformis</name>
    <dbReference type="NCBI Taxonomy" id="36881"/>
    <lineage>
        <taxon>Eukaryota</taxon>
        <taxon>Viridiplantae</taxon>
        <taxon>Chlorophyta</taxon>
        <taxon>Pyramimonadophyceae</taxon>
        <taxon>Pyramimonadales</taxon>
        <taxon>Pyramimonadaceae</taxon>
        <taxon>Cymbomonas</taxon>
    </lineage>
</organism>
<evidence type="ECO:0000256" key="1">
    <source>
        <dbReference type="SAM" id="MobiDB-lite"/>
    </source>
</evidence>
<feature type="region of interest" description="Disordered" evidence="1">
    <location>
        <begin position="551"/>
        <end position="634"/>
    </location>
</feature>
<dbReference type="Proteomes" id="UP001190700">
    <property type="component" value="Unassembled WGS sequence"/>
</dbReference>
<protein>
    <submittedName>
        <fullName evidence="2">Uncharacterized protein</fullName>
    </submittedName>
</protein>
<feature type="non-terminal residue" evidence="2">
    <location>
        <position position="1"/>
    </location>
</feature>
<feature type="region of interest" description="Disordered" evidence="1">
    <location>
        <begin position="648"/>
        <end position="692"/>
    </location>
</feature>
<sequence length="716" mass="73967">ANVRAAAHQARRASGGKGSVRGQGHPPSTGGPRPERRAVPVEDPRRFDQQMAALISHSRDYFERRGRDALQAPLNTSSGQPIWTQQQQQYAMQMRHRAVELGLQPGAASASGSGDWGRGMGRGGGSARGGRGSQQPAAQSGARYAGRLAEAMAKQAPNVAALQASAELAHTERVMHRLAQQAAAATGMPPASSLAPPSRTPAAYQAATPSAVLGQPPRMPSAAQLMAMMRGVTYSEEEKERSAQRTSLQLAAAAYMHRVADQKRSTRERQGAGTPHSTPHFARPAGAGAAVTISASHSTGTGKRSAGKASSSASGMEPAQHLSGRVAPPRPAQEAFPHNPVSVALACPPQKLTVPPPPTPSTAWMVPPKPPAKHSLPPPPPPAAMWEVPPQPHVKRSVPATPSPSTPGALPQPAAKHFVPPPPPPASSIRAVPPPPPAKITVPPPPAIHEMPPSPVVQVPPPPPTASISPPAQKPAAASLQTRQPREAWTAVHRGTPQARLSAAQGEVAGEIVKGKPDVSTRGGEMATSSSRVLPNDAAGKEALCDVKKAAEPSPLGHAVASTRTTSAAPVKAVGTAKGNAAGRGRGARARPVASSPADHGAGGDASTSSQSGDAAALAEVRRKQAAGGTLTEPERWLLRSERFAKKPEAKSKKTVVLKGSKPTVPVGSASIPSTPAAQEATPMAPKDRPPEDFQVKSFEEIMAEKRKRKAEAAAN</sequence>
<dbReference type="EMBL" id="LGRX02023669">
    <property type="protein sequence ID" value="KAK3254377.1"/>
    <property type="molecule type" value="Genomic_DNA"/>
</dbReference>
<feature type="region of interest" description="Disordered" evidence="1">
    <location>
        <begin position="1"/>
        <end position="44"/>
    </location>
</feature>
<proteinExistence type="predicted"/>
<feature type="compositionally biased region" description="Basic and acidic residues" evidence="1">
    <location>
        <begin position="258"/>
        <end position="270"/>
    </location>
</feature>
<feature type="region of interest" description="Disordered" evidence="1">
    <location>
        <begin position="348"/>
        <end position="538"/>
    </location>
</feature>
<comment type="caution">
    <text evidence="2">The sequence shown here is derived from an EMBL/GenBank/DDBJ whole genome shotgun (WGS) entry which is preliminary data.</text>
</comment>
<feature type="region of interest" description="Disordered" evidence="1">
    <location>
        <begin position="180"/>
        <end position="217"/>
    </location>
</feature>